<evidence type="ECO:0000259" key="11">
    <source>
        <dbReference type="Pfam" id="PF12626"/>
    </source>
</evidence>
<dbReference type="GO" id="GO:0003723">
    <property type="term" value="F:RNA binding"/>
    <property type="evidence" value="ECO:0007669"/>
    <property type="project" value="UniProtKB-UniRule"/>
</dbReference>
<evidence type="ECO:0000313" key="14">
    <source>
        <dbReference type="Proteomes" id="UP000272690"/>
    </source>
</evidence>
<feature type="domain" description="Polymerase A arginine-rich C-terminal" evidence="11">
    <location>
        <begin position="359"/>
        <end position="473"/>
    </location>
</feature>
<keyword evidence="4 7" id="KW-0067">ATP-binding</keyword>
<evidence type="ECO:0000256" key="1">
    <source>
        <dbReference type="ARBA" id="ARBA00022664"/>
    </source>
</evidence>
<dbReference type="InterPro" id="IPR025866">
    <property type="entry name" value="PolyA_pol_arg_C_dom"/>
</dbReference>
<keyword evidence="13" id="KW-0548">Nucleotidyltransferase</keyword>
<dbReference type="GO" id="GO:1990817">
    <property type="term" value="F:poly(A) RNA polymerase activity"/>
    <property type="evidence" value="ECO:0007669"/>
    <property type="project" value="UniProtKB-UniRule"/>
</dbReference>
<dbReference type="Proteomes" id="UP000272690">
    <property type="component" value="Chromosome"/>
</dbReference>
<dbReference type="Gene3D" id="1.10.3090.10">
    <property type="entry name" value="cca-adding enzyme, domain 2"/>
    <property type="match status" value="1"/>
</dbReference>
<keyword evidence="1 7" id="KW-0507">mRNA processing</keyword>
<keyword evidence="3 7" id="KW-0547">Nucleotide-binding</keyword>
<dbReference type="PANTHER" id="PTHR43051:SF1">
    <property type="entry name" value="POLYNUCLEOTIDE ADENYLYLTRANSFERASE FAMILY PROTEIN"/>
    <property type="match status" value="1"/>
</dbReference>
<name>A0A448FAV3_AGGAP</name>
<evidence type="ECO:0000256" key="2">
    <source>
        <dbReference type="ARBA" id="ARBA00022679"/>
    </source>
</evidence>
<dbReference type="Pfam" id="PF12627">
    <property type="entry name" value="PolyA_pol_RNAbd"/>
    <property type="match status" value="1"/>
</dbReference>
<dbReference type="PANTHER" id="PTHR43051">
    <property type="entry name" value="POLYNUCLEOTIDE ADENYLYLTRANSFERASE FAMILY PROTEIN"/>
    <property type="match status" value="1"/>
</dbReference>
<dbReference type="EMBL" id="LR134327">
    <property type="protein sequence ID" value="VEF43971.1"/>
    <property type="molecule type" value="Genomic_DNA"/>
</dbReference>
<dbReference type="Pfam" id="PF12626">
    <property type="entry name" value="PolyA_pol_arg_C"/>
    <property type="match status" value="1"/>
</dbReference>
<evidence type="ECO:0000256" key="3">
    <source>
        <dbReference type="ARBA" id="ARBA00022741"/>
    </source>
</evidence>
<keyword evidence="2 7" id="KW-0808">Transferase</keyword>
<evidence type="ECO:0000256" key="7">
    <source>
        <dbReference type="HAMAP-Rule" id="MF_00957"/>
    </source>
</evidence>
<evidence type="ECO:0000256" key="4">
    <source>
        <dbReference type="ARBA" id="ARBA00022840"/>
    </source>
</evidence>
<dbReference type="EC" id="2.7.7.19" evidence="7"/>
<dbReference type="GO" id="GO:0043633">
    <property type="term" value="P:polyadenylation-dependent RNA catabolic process"/>
    <property type="evidence" value="ECO:0007669"/>
    <property type="project" value="InterPro"/>
</dbReference>
<feature type="active site" evidence="7">
    <location>
        <position position="103"/>
    </location>
</feature>
<feature type="region of interest" description="Disordered" evidence="9">
    <location>
        <begin position="464"/>
        <end position="484"/>
    </location>
</feature>
<comment type="function">
    <text evidence="7">Adds poly(A) tail to the 3' end of many RNAs, which usually targets these RNAs for decay. Plays a significant role in the global control of gene expression, through influencing the rate of transcript degradation, and in the general RNA quality control.</text>
</comment>
<dbReference type="GO" id="GO:0005524">
    <property type="term" value="F:ATP binding"/>
    <property type="evidence" value="ECO:0007669"/>
    <property type="project" value="UniProtKB-UniRule"/>
</dbReference>
<dbReference type="Pfam" id="PF01743">
    <property type="entry name" value="PolyA_pol"/>
    <property type="match status" value="1"/>
</dbReference>
<feature type="domain" description="tRNA nucleotidyltransferase/poly(A) polymerase RNA and SrmB- binding" evidence="12">
    <location>
        <begin position="244"/>
        <end position="302"/>
    </location>
</feature>
<dbReference type="CDD" id="cd05398">
    <property type="entry name" value="NT_ClassII-CCAase"/>
    <property type="match status" value="1"/>
</dbReference>
<dbReference type="GO" id="GO:0006397">
    <property type="term" value="P:mRNA processing"/>
    <property type="evidence" value="ECO:0007669"/>
    <property type="project" value="UniProtKB-KW"/>
</dbReference>
<evidence type="ECO:0000256" key="6">
    <source>
        <dbReference type="ARBA" id="ARBA00023163"/>
    </source>
</evidence>
<dbReference type="SUPFAM" id="SSF81891">
    <property type="entry name" value="Poly A polymerase C-terminal region-like"/>
    <property type="match status" value="1"/>
</dbReference>
<evidence type="ECO:0000259" key="10">
    <source>
        <dbReference type="Pfam" id="PF01743"/>
    </source>
</evidence>
<keyword evidence="6 7" id="KW-0804">Transcription</keyword>
<feature type="region of interest" description="Disordered" evidence="9">
    <location>
        <begin position="1"/>
        <end position="43"/>
    </location>
</feature>
<feature type="domain" description="Poly A polymerase head" evidence="10">
    <location>
        <begin position="83"/>
        <end position="214"/>
    </location>
</feature>
<dbReference type="Gene3D" id="3.30.460.10">
    <property type="entry name" value="Beta Polymerase, domain 2"/>
    <property type="match status" value="1"/>
</dbReference>
<evidence type="ECO:0000256" key="5">
    <source>
        <dbReference type="ARBA" id="ARBA00022884"/>
    </source>
</evidence>
<keyword evidence="5 7" id="KW-0694">RNA-binding</keyword>
<reference evidence="13 14" key="1">
    <citation type="submission" date="2018-12" db="EMBL/GenBank/DDBJ databases">
        <authorList>
            <consortium name="Pathogen Informatics"/>
        </authorList>
    </citation>
    <scope>NUCLEOTIDE SEQUENCE [LARGE SCALE GENOMIC DNA]</scope>
    <source>
        <strain evidence="13 14">NCTC5906</strain>
    </source>
</reference>
<sequence>MSKKIKNKASAQNEFKVPSKKQSIIETEPVKNKAHSLSHNKKKLHKKDFKYSIKASIHGITPRMINRNALTVVEKLQRQGYEAYVVGGCLRDLLLGKKPKDFDVATNARPEQIQEIFQRQCRLVGRRFRLAHIMFGREIIEVATFRANHAESHNEKHAKQSEEGMLLRDNVYGTLEQDAERRDFSVNALYYNPQDNTLKDFFNGIEDLKNGKLRLIGDPVTRYQEDPVRMLRSIRFMAKLEMFLDKPSEMPIKELAHLLKNIPPARLFEESLKLLQAGYGVKTYRLLRQYGLFEQLFPLLSKYFTEYEDSMAEKMILRSLTSTDERVVDKLPLNPAFLFAAFFWYPLREQVEVLKNEGGLNNHDAYALASNDVLELLCNSLAVPRRHTTVIRDIWSLQLQFLKRTQKSVQRAMEHTKFRAGFDLLAMRAEIEGGETVDLATWWHEYQFSNDTQRQNLMNALPNQPKRKYHRRKHSGSSKKAIHE</sequence>
<dbReference type="InterPro" id="IPR032828">
    <property type="entry name" value="PolyA_RNA-bd"/>
</dbReference>
<dbReference type="InterPro" id="IPR043519">
    <property type="entry name" value="NT_sf"/>
</dbReference>
<dbReference type="InterPro" id="IPR052191">
    <property type="entry name" value="tRNA_ntf/polyA_polymerase_I"/>
</dbReference>
<accession>A0A448FAV3</accession>
<evidence type="ECO:0000313" key="13">
    <source>
        <dbReference type="EMBL" id="VEF43971.1"/>
    </source>
</evidence>
<evidence type="ECO:0000256" key="8">
    <source>
        <dbReference type="RuleBase" id="RU003953"/>
    </source>
</evidence>
<evidence type="ECO:0000256" key="9">
    <source>
        <dbReference type="SAM" id="MobiDB-lite"/>
    </source>
</evidence>
<evidence type="ECO:0000259" key="12">
    <source>
        <dbReference type="Pfam" id="PF12627"/>
    </source>
</evidence>
<dbReference type="NCBIfam" id="TIGR01942">
    <property type="entry name" value="pcnB"/>
    <property type="match status" value="1"/>
</dbReference>
<protein>
    <recommendedName>
        <fullName evidence="7">Poly(A) polymerase I</fullName>
        <shortName evidence="7">PAP I</shortName>
        <ecNumber evidence="7">2.7.7.19</ecNumber>
    </recommendedName>
</protein>
<proteinExistence type="inferred from homology"/>
<dbReference type="AlphaFoldDB" id="A0A448FAV3"/>
<dbReference type="FunFam" id="3.30.460.10:FF:000035">
    <property type="entry name" value="Poly(A) polymerase I"/>
    <property type="match status" value="1"/>
</dbReference>
<gene>
    <name evidence="7 13" type="primary">pcnB</name>
    <name evidence="13" type="ORF">NCTC5906_01738</name>
</gene>
<dbReference type="HAMAP" id="MF_00957">
    <property type="entry name" value="PolyA_pol"/>
    <property type="match status" value="1"/>
</dbReference>
<feature type="compositionally biased region" description="Basic residues" evidence="9">
    <location>
        <begin position="465"/>
        <end position="484"/>
    </location>
</feature>
<comment type="catalytic activity">
    <reaction evidence="7">
        <text>RNA(n) + ATP = RNA(n)-3'-adenine ribonucleotide + diphosphate</text>
        <dbReference type="Rhea" id="RHEA:11332"/>
        <dbReference type="Rhea" id="RHEA-COMP:14527"/>
        <dbReference type="Rhea" id="RHEA-COMP:17347"/>
        <dbReference type="ChEBI" id="CHEBI:30616"/>
        <dbReference type="ChEBI" id="CHEBI:33019"/>
        <dbReference type="ChEBI" id="CHEBI:140395"/>
        <dbReference type="ChEBI" id="CHEBI:173115"/>
        <dbReference type="EC" id="2.7.7.19"/>
    </reaction>
</comment>
<comment type="similarity">
    <text evidence="7 8">Belongs to the tRNA nucleotidyltransferase/poly(A) polymerase family.</text>
</comment>
<dbReference type="InterPro" id="IPR002646">
    <property type="entry name" value="PolA_pol_head_dom"/>
</dbReference>
<dbReference type="SUPFAM" id="SSF81301">
    <property type="entry name" value="Nucleotidyltransferase"/>
    <property type="match status" value="1"/>
</dbReference>
<dbReference type="InterPro" id="IPR010206">
    <property type="entry name" value="PolA_pol_I"/>
</dbReference>
<feature type="compositionally biased region" description="Basic residues" evidence="9">
    <location>
        <begin position="32"/>
        <end position="43"/>
    </location>
</feature>
<feature type="active site" evidence="7">
    <location>
        <position position="101"/>
    </location>
</feature>
<feature type="active site" evidence="7">
    <location>
        <position position="183"/>
    </location>
</feature>
<organism evidence="13 14">
    <name type="scientific">Aggregatibacter aphrophilus ATCC 33389</name>
    <dbReference type="NCBI Taxonomy" id="985008"/>
    <lineage>
        <taxon>Bacteria</taxon>
        <taxon>Pseudomonadati</taxon>
        <taxon>Pseudomonadota</taxon>
        <taxon>Gammaproteobacteria</taxon>
        <taxon>Pasteurellales</taxon>
        <taxon>Pasteurellaceae</taxon>
        <taxon>Aggregatibacter</taxon>
    </lineage>
</organism>